<evidence type="ECO:0000313" key="2">
    <source>
        <dbReference type="Proteomes" id="UP001597440"/>
    </source>
</evidence>
<evidence type="ECO:0000313" key="1">
    <source>
        <dbReference type="EMBL" id="MFD2556297.1"/>
    </source>
</evidence>
<proteinExistence type="predicted"/>
<reference evidence="2" key="1">
    <citation type="journal article" date="2019" name="Int. J. Syst. Evol. Microbiol.">
        <title>The Global Catalogue of Microorganisms (GCM) 10K type strain sequencing project: providing services to taxonomists for standard genome sequencing and annotation.</title>
        <authorList>
            <consortium name="The Broad Institute Genomics Platform"/>
            <consortium name="The Broad Institute Genome Sequencing Center for Infectious Disease"/>
            <person name="Wu L."/>
            <person name="Ma J."/>
        </authorList>
    </citation>
    <scope>NUCLEOTIDE SEQUENCE [LARGE SCALE GENOMIC DNA]</scope>
    <source>
        <strain evidence="2">KCTC 52298</strain>
    </source>
</reference>
<dbReference type="EMBL" id="JBHULD010000018">
    <property type="protein sequence ID" value="MFD2556297.1"/>
    <property type="molecule type" value="Genomic_DNA"/>
</dbReference>
<keyword evidence="2" id="KW-1185">Reference proteome</keyword>
<accession>A0ABW5L5G9</accession>
<organism evidence="1 2">
    <name type="scientific">Sphingobacterium tabacisoli</name>
    <dbReference type="NCBI Taxonomy" id="2044855"/>
    <lineage>
        <taxon>Bacteria</taxon>
        <taxon>Pseudomonadati</taxon>
        <taxon>Bacteroidota</taxon>
        <taxon>Sphingobacteriia</taxon>
        <taxon>Sphingobacteriales</taxon>
        <taxon>Sphingobacteriaceae</taxon>
        <taxon>Sphingobacterium</taxon>
    </lineage>
</organism>
<dbReference type="Proteomes" id="UP001597440">
    <property type="component" value="Unassembled WGS sequence"/>
</dbReference>
<protein>
    <recommendedName>
        <fullName evidence="3">Swt1-like HEPN domain-containing protein</fullName>
    </recommendedName>
</protein>
<dbReference type="RefSeq" id="WP_210352636.1">
    <property type="nucleotide sequence ID" value="NZ_JAEQMU010000001.1"/>
</dbReference>
<evidence type="ECO:0008006" key="3">
    <source>
        <dbReference type="Google" id="ProtNLM"/>
    </source>
</evidence>
<name>A0ABW5L5G9_9SPHI</name>
<gene>
    <name evidence="1" type="ORF">ACFSQW_18020</name>
</gene>
<sequence length="393" mass="46066">MESIITRKSLISVIKFNLENDHIFNAKTPKYRVKKLDVINEDSLECIYYSKANESAEIKKEIAEIMGSFNGFFRNGDYRKIEFKYYCVSAIDEDDNELLYAISSKQTSELIGNNAIEWLKLTYFQENTNDYRTAQAKVLIAEIENTLRETICKVLEVKNKSSWWKIFIDNKIRKETENLYKRQFDEQTSDGAILINYTFTLDLKKIVSSNWDDFSNLFGDRDSFAQSMEDLNRIRREEAHNRPISHQQLELLKRVHTDVLKGIFDFFPSTHSNYLAQNWKLKIQKIFTYGFQSYIPVSCPGEFTVDKIVQSSTNLIRYIENIVVELESIIVPVEKKQKHTKLITLFNNSIKIERMRIDSATFGTPKSSEVIEMTNQHRVIMSQFIESFLLEES</sequence>
<comment type="caution">
    <text evidence="1">The sequence shown here is derived from an EMBL/GenBank/DDBJ whole genome shotgun (WGS) entry which is preliminary data.</text>
</comment>